<dbReference type="Proteomes" id="UP000602510">
    <property type="component" value="Unassembled WGS sequence"/>
</dbReference>
<proteinExistence type="predicted"/>
<organism evidence="1 2">
    <name type="scientific">Phytophthora infestans</name>
    <name type="common">Potato late blight agent</name>
    <name type="synonym">Botrytis infestans</name>
    <dbReference type="NCBI Taxonomy" id="4787"/>
    <lineage>
        <taxon>Eukaryota</taxon>
        <taxon>Sar</taxon>
        <taxon>Stramenopiles</taxon>
        <taxon>Oomycota</taxon>
        <taxon>Peronosporomycetes</taxon>
        <taxon>Peronosporales</taxon>
        <taxon>Peronosporaceae</taxon>
        <taxon>Phytophthora</taxon>
    </lineage>
</organism>
<keyword evidence="2" id="KW-1185">Reference proteome</keyword>
<evidence type="ECO:0000313" key="1">
    <source>
        <dbReference type="EMBL" id="KAF4041171.1"/>
    </source>
</evidence>
<accession>A0A833THY1</accession>
<dbReference type="AlphaFoldDB" id="A0A833THY1"/>
<dbReference type="EMBL" id="WSZM01000129">
    <property type="protein sequence ID" value="KAF4041171.1"/>
    <property type="molecule type" value="Genomic_DNA"/>
</dbReference>
<comment type="caution">
    <text evidence="1">The sequence shown here is derived from an EMBL/GenBank/DDBJ whole genome shotgun (WGS) entry which is preliminary data.</text>
</comment>
<name>A0A833THY1_PHYIN</name>
<sequence length="207" mass="23828">MIWRQIPYDIISGAVSIAHSEIFHVVADFLRWRFLFFVVVVLFVSFRHIDESSDGDSPNAPTAPSSIVQATLRNVLPQGWVRYGQWAIPLRYHSRLFKATTVSKRTAEVKAMWRNLRLASCNPGSASCRITLQLAVSIYCLDCNQALFSLEKEEGRRANTQRKALTKRIVDRHVLKTHPENVSKEKFEEPLVLIPLLEWQITRLVRL</sequence>
<protein>
    <submittedName>
        <fullName evidence="1">Uncharacterized protein</fullName>
    </submittedName>
</protein>
<reference evidence="1" key="1">
    <citation type="submission" date="2020-04" db="EMBL/GenBank/DDBJ databases">
        <title>Hybrid Assembly of Korean Phytophthora infestans isolates.</title>
        <authorList>
            <person name="Prokchorchik M."/>
            <person name="Lee Y."/>
            <person name="Seo J."/>
            <person name="Cho J.-H."/>
            <person name="Park Y.-E."/>
            <person name="Jang D.-C."/>
            <person name="Im J.-S."/>
            <person name="Choi J.-G."/>
            <person name="Park H.-J."/>
            <person name="Lee G.-B."/>
            <person name="Lee Y.-G."/>
            <person name="Hong S.-Y."/>
            <person name="Cho K."/>
            <person name="Sohn K.H."/>
        </authorList>
    </citation>
    <scope>NUCLEOTIDE SEQUENCE</scope>
    <source>
        <strain evidence="1">KR_1_A1</strain>
    </source>
</reference>
<gene>
    <name evidence="1" type="ORF">GN244_ATG06604</name>
</gene>
<evidence type="ECO:0000313" key="2">
    <source>
        <dbReference type="Proteomes" id="UP000602510"/>
    </source>
</evidence>